<dbReference type="Proteomes" id="UP000289169">
    <property type="component" value="Segment"/>
</dbReference>
<comment type="similarity">
    <text evidence="1">Belongs to the prokaryotic/mitochondrial release factor family.</text>
</comment>
<dbReference type="Pfam" id="PF00472">
    <property type="entry name" value="RF-1"/>
    <property type="match status" value="1"/>
</dbReference>
<protein>
    <recommendedName>
        <fullName evidence="2">Prokaryotic-type class I peptide chain release factors domain-containing protein</fullName>
    </recommendedName>
</protein>
<accession>A0A410T5J5</accession>
<dbReference type="InterPro" id="IPR000352">
    <property type="entry name" value="Pep_chain_release_fac_I"/>
</dbReference>
<evidence type="ECO:0000313" key="3">
    <source>
        <dbReference type="EMBL" id="QAU04000.1"/>
    </source>
</evidence>
<name>A0A410T5J5_9CAUD</name>
<reference evidence="3 4" key="1">
    <citation type="submission" date="2018-11" db="EMBL/GenBank/DDBJ databases">
        <authorList>
            <person name="Teng T."/>
        </authorList>
    </citation>
    <scope>NUCLEOTIDE SEQUENCE [LARGE SCALE GENOMIC DNA]</scope>
</reference>
<feature type="domain" description="Prokaryotic-type class I peptide chain release factors" evidence="2">
    <location>
        <begin position="4"/>
        <end position="62"/>
    </location>
</feature>
<evidence type="ECO:0000313" key="4">
    <source>
        <dbReference type="Proteomes" id="UP000289169"/>
    </source>
</evidence>
<dbReference type="EMBL" id="MK240351">
    <property type="protein sequence ID" value="QAU04000.1"/>
    <property type="molecule type" value="Genomic_DNA"/>
</dbReference>
<evidence type="ECO:0000256" key="1">
    <source>
        <dbReference type="ARBA" id="ARBA00010835"/>
    </source>
</evidence>
<dbReference type="PANTHER" id="PTHR43116:SF3">
    <property type="entry name" value="CLASS I PEPTIDE CHAIN RELEASE FACTOR"/>
    <property type="match status" value="1"/>
</dbReference>
<organism evidence="3 4">
    <name type="scientific">Acinetobacter phage Henu6</name>
    <dbReference type="NCBI Taxonomy" id="2500136"/>
    <lineage>
        <taxon>Viruses</taxon>
        <taxon>Duplodnaviria</taxon>
        <taxon>Heunggongvirae</taxon>
        <taxon>Uroviricota</taxon>
        <taxon>Caudoviricetes</taxon>
        <taxon>Pantevenvirales</taxon>
        <taxon>Straboviridae</taxon>
        <taxon>Twarogvirinae</taxon>
        <taxon>Zedzedvirus</taxon>
        <taxon>Zedzedvirus zz1</taxon>
    </lineage>
</organism>
<proteinExistence type="inferred from homology"/>
<sequence length="76" mass="8738">MLLPSDIRIDTFRVGKHSNWVNTPDRGVRVTHISTGIKVECTEHRSVYKNRYHALVELDKILSVLSNFYTPTAVIQ</sequence>
<dbReference type="Gene3D" id="3.30.160.20">
    <property type="match status" value="1"/>
</dbReference>
<dbReference type="PANTHER" id="PTHR43116">
    <property type="entry name" value="PEPTIDE CHAIN RELEASE FACTOR 2"/>
    <property type="match status" value="1"/>
</dbReference>
<dbReference type="SUPFAM" id="SSF75620">
    <property type="entry name" value="Release factor"/>
    <property type="match status" value="1"/>
</dbReference>
<evidence type="ECO:0000259" key="2">
    <source>
        <dbReference type="Pfam" id="PF00472"/>
    </source>
</evidence>
<dbReference type="InterPro" id="IPR045853">
    <property type="entry name" value="Pep_chain_release_fac_I_sf"/>
</dbReference>
<gene>
    <name evidence="3" type="ORF">Henu6_gp197</name>
</gene>